<accession>A0A0M0J8B1</accession>
<dbReference type="Pfam" id="PF01764">
    <property type="entry name" value="Lipase_3"/>
    <property type="match status" value="1"/>
</dbReference>
<dbReference type="InterPro" id="IPR029058">
    <property type="entry name" value="AB_hydrolase_fold"/>
</dbReference>
<dbReference type="PANTHER" id="PTHR45856:SF25">
    <property type="entry name" value="FUNGAL LIPASE-LIKE DOMAIN-CONTAINING PROTEIN"/>
    <property type="match status" value="1"/>
</dbReference>
<protein>
    <submittedName>
        <fullName evidence="2">Alpha beta-hydrolase</fullName>
    </submittedName>
</protein>
<sequence>MWCAGSGATVELIQFVANTSAGTQGYVGLDRAHARVVVGFRGSSNLANDVEDAAFLLLPPKHLAGVPPAGPGQPEVLVHTGFDFAYGSVRNVTQDAVTRALDSCGGACTEVTFTGHSLGSAMTTLAAVDFQAQQQRRQLQAAGGGGAAARAVVSNLFTFGSPRVGNEAFAAWASGLLDMGLSSRVTREGDVVPRIPPKVVPLRGGNRYQHVHTREVWNRHNGTNQSHMASELDWLVECHAANGEDNNCSDSEPIRSYFEWAKGHEGCGQHCNYLGMLGGHC</sequence>
<evidence type="ECO:0000313" key="2">
    <source>
        <dbReference type="EMBL" id="KOO22720.1"/>
    </source>
</evidence>
<keyword evidence="3" id="KW-1185">Reference proteome</keyword>
<organism evidence="2 3">
    <name type="scientific">Chrysochromulina tobinii</name>
    <dbReference type="NCBI Taxonomy" id="1460289"/>
    <lineage>
        <taxon>Eukaryota</taxon>
        <taxon>Haptista</taxon>
        <taxon>Haptophyta</taxon>
        <taxon>Prymnesiophyceae</taxon>
        <taxon>Prymnesiales</taxon>
        <taxon>Chrysochromulinaceae</taxon>
        <taxon>Chrysochromulina</taxon>
    </lineage>
</organism>
<dbReference type="PANTHER" id="PTHR45856">
    <property type="entry name" value="ALPHA/BETA-HYDROLASES SUPERFAMILY PROTEIN"/>
    <property type="match status" value="1"/>
</dbReference>
<dbReference type="EMBL" id="JWZX01003256">
    <property type="protein sequence ID" value="KOO22720.1"/>
    <property type="molecule type" value="Genomic_DNA"/>
</dbReference>
<proteinExistence type="predicted"/>
<evidence type="ECO:0000313" key="3">
    <source>
        <dbReference type="Proteomes" id="UP000037460"/>
    </source>
</evidence>
<dbReference type="InterPro" id="IPR002921">
    <property type="entry name" value="Fungal_lipase-type"/>
</dbReference>
<dbReference type="GO" id="GO:0016787">
    <property type="term" value="F:hydrolase activity"/>
    <property type="evidence" value="ECO:0007669"/>
    <property type="project" value="UniProtKB-KW"/>
</dbReference>
<dbReference type="OrthoDB" id="426718at2759"/>
<dbReference type="Proteomes" id="UP000037460">
    <property type="component" value="Unassembled WGS sequence"/>
</dbReference>
<dbReference type="Gene3D" id="3.40.50.1820">
    <property type="entry name" value="alpha/beta hydrolase"/>
    <property type="match status" value="1"/>
</dbReference>
<evidence type="ECO:0000259" key="1">
    <source>
        <dbReference type="Pfam" id="PF01764"/>
    </source>
</evidence>
<dbReference type="CDD" id="cd00519">
    <property type="entry name" value="Lipase_3"/>
    <property type="match status" value="1"/>
</dbReference>
<name>A0A0M0J8B1_9EUKA</name>
<reference evidence="3" key="1">
    <citation type="journal article" date="2015" name="PLoS Genet.">
        <title>Genome Sequence and Transcriptome Analyses of Chrysochromulina tobin: Metabolic Tools for Enhanced Algal Fitness in the Prominent Order Prymnesiales (Haptophyceae).</title>
        <authorList>
            <person name="Hovde B.T."/>
            <person name="Deodato C.R."/>
            <person name="Hunsperger H.M."/>
            <person name="Ryken S.A."/>
            <person name="Yost W."/>
            <person name="Jha R.K."/>
            <person name="Patterson J."/>
            <person name="Monnat R.J. Jr."/>
            <person name="Barlow S.B."/>
            <person name="Starkenburg S.R."/>
            <person name="Cattolico R.A."/>
        </authorList>
    </citation>
    <scope>NUCLEOTIDE SEQUENCE</scope>
    <source>
        <strain evidence="3">CCMP291</strain>
    </source>
</reference>
<gene>
    <name evidence="2" type="ORF">Ctob_008297</name>
</gene>
<dbReference type="AlphaFoldDB" id="A0A0M0J8B1"/>
<dbReference type="InterPro" id="IPR051218">
    <property type="entry name" value="Sec_MonoDiacylglyc_Lipase"/>
</dbReference>
<dbReference type="SUPFAM" id="SSF53474">
    <property type="entry name" value="alpha/beta-Hydrolases"/>
    <property type="match status" value="1"/>
</dbReference>
<keyword evidence="2" id="KW-0378">Hydrolase</keyword>
<feature type="domain" description="Fungal lipase-type" evidence="1">
    <location>
        <begin position="37"/>
        <end position="198"/>
    </location>
</feature>
<dbReference type="GO" id="GO:0006629">
    <property type="term" value="P:lipid metabolic process"/>
    <property type="evidence" value="ECO:0007669"/>
    <property type="project" value="InterPro"/>
</dbReference>
<comment type="caution">
    <text evidence="2">The sequence shown here is derived from an EMBL/GenBank/DDBJ whole genome shotgun (WGS) entry which is preliminary data.</text>
</comment>